<feature type="region of interest" description="Disordered" evidence="1">
    <location>
        <begin position="1794"/>
        <end position="1904"/>
    </location>
</feature>
<feature type="compositionally biased region" description="Basic and acidic residues" evidence="1">
    <location>
        <begin position="1709"/>
        <end position="1718"/>
    </location>
</feature>
<feature type="compositionally biased region" description="Low complexity" evidence="1">
    <location>
        <begin position="1409"/>
        <end position="1438"/>
    </location>
</feature>
<feature type="region of interest" description="Disordered" evidence="1">
    <location>
        <begin position="943"/>
        <end position="1032"/>
    </location>
</feature>
<proteinExistence type="predicted"/>
<evidence type="ECO:0000313" key="3">
    <source>
        <dbReference type="Proteomes" id="UP000770015"/>
    </source>
</evidence>
<feature type="compositionally biased region" description="Basic and acidic residues" evidence="1">
    <location>
        <begin position="1851"/>
        <end position="1870"/>
    </location>
</feature>
<feature type="compositionally biased region" description="Low complexity" evidence="1">
    <location>
        <begin position="2236"/>
        <end position="2255"/>
    </location>
</feature>
<feature type="region of interest" description="Disordered" evidence="1">
    <location>
        <begin position="1934"/>
        <end position="2218"/>
    </location>
</feature>
<feature type="region of interest" description="Disordered" evidence="1">
    <location>
        <begin position="2236"/>
        <end position="2292"/>
    </location>
</feature>
<feature type="region of interest" description="Disordered" evidence="1">
    <location>
        <begin position="1045"/>
        <end position="1111"/>
    </location>
</feature>
<feature type="compositionally biased region" description="Basic and acidic residues" evidence="1">
    <location>
        <begin position="58"/>
        <end position="119"/>
    </location>
</feature>
<feature type="compositionally biased region" description="Polar residues" evidence="1">
    <location>
        <begin position="2308"/>
        <end position="2329"/>
    </location>
</feature>
<feature type="region of interest" description="Disordered" evidence="1">
    <location>
        <begin position="1138"/>
        <end position="1327"/>
    </location>
</feature>
<feature type="compositionally biased region" description="Acidic residues" evidence="1">
    <location>
        <begin position="566"/>
        <end position="584"/>
    </location>
</feature>
<accession>A0A9P8V125</accession>
<evidence type="ECO:0000256" key="1">
    <source>
        <dbReference type="SAM" id="MobiDB-lite"/>
    </source>
</evidence>
<feature type="compositionally biased region" description="Low complexity" evidence="1">
    <location>
        <begin position="1253"/>
        <end position="1265"/>
    </location>
</feature>
<feature type="compositionally biased region" description="Acidic residues" evidence="1">
    <location>
        <begin position="286"/>
        <end position="309"/>
    </location>
</feature>
<keyword evidence="3" id="KW-1185">Reference proteome</keyword>
<feature type="compositionally biased region" description="Low complexity" evidence="1">
    <location>
        <begin position="1193"/>
        <end position="1216"/>
    </location>
</feature>
<feature type="region of interest" description="Disordered" evidence="1">
    <location>
        <begin position="1342"/>
        <end position="1780"/>
    </location>
</feature>
<feature type="compositionally biased region" description="Basic and acidic residues" evidence="1">
    <location>
        <begin position="711"/>
        <end position="725"/>
    </location>
</feature>
<gene>
    <name evidence="2" type="ORF">F5X68DRAFT_217937</name>
</gene>
<feature type="compositionally biased region" description="Low complexity" evidence="1">
    <location>
        <begin position="443"/>
        <end position="477"/>
    </location>
</feature>
<comment type="caution">
    <text evidence="2">The sequence shown here is derived from an EMBL/GenBank/DDBJ whole genome shotgun (WGS) entry which is preliminary data.</text>
</comment>
<organism evidence="2 3">
    <name type="scientific">Plectosphaerella plurivora</name>
    <dbReference type="NCBI Taxonomy" id="936078"/>
    <lineage>
        <taxon>Eukaryota</taxon>
        <taxon>Fungi</taxon>
        <taxon>Dikarya</taxon>
        <taxon>Ascomycota</taxon>
        <taxon>Pezizomycotina</taxon>
        <taxon>Sordariomycetes</taxon>
        <taxon>Hypocreomycetidae</taxon>
        <taxon>Glomerellales</taxon>
        <taxon>Plectosphaerellaceae</taxon>
        <taxon>Plectosphaerella</taxon>
    </lineage>
</organism>
<feature type="compositionally biased region" description="Low complexity" evidence="1">
    <location>
        <begin position="2066"/>
        <end position="2081"/>
    </location>
</feature>
<feature type="compositionally biased region" description="Basic and acidic residues" evidence="1">
    <location>
        <begin position="252"/>
        <end position="262"/>
    </location>
</feature>
<feature type="compositionally biased region" description="Basic and acidic residues" evidence="1">
    <location>
        <begin position="1963"/>
        <end position="1976"/>
    </location>
</feature>
<feature type="compositionally biased region" description="Low complexity" evidence="1">
    <location>
        <begin position="1177"/>
        <end position="1186"/>
    </location>
</feature>
<feature type="compositionally biased region" description="Acidic residues" evidence="1">
    <location>
        <begin position="424"/>
        <end position="442"/>
    </location>
</feature>
<feature type="compositionally biased region" description="Pro residues" evidence="1">
    <location>
        <begin position="2193"/>
        <end position="2202"/>
    </location>
</feature>
<dbReference type="Proteomes" id="UP000770015">
    <property type="component" value="Unassembled WGS sequence"/>
</dbReference>
<feature type="compositionally biased region" description="Polar residues" evidence="1">
    <location>
        <begin position="2353"/>
        <end position="2362"/>
    </location>
</feature>
<feature type="compositionally biased region" description="Polar residues" evidence="1">
    <location>
        <begin position="395"/>
        <end position="410"/>
    </location>
</feature>
<name>A0A9P8V125_9PEZI</name>
<feature type="compositionally biased region" description="Basic and acidic residues" evidence="1">
    <location>
        <begin position="2256"/>
        <end position="2265"/>
    </location>
</feature>
<feature type="compositionally biased region" description="Basic and acidic residues" evidence="1">
    <location>
        <begin position="1471"/>
        <end position="1481"/>
    </location>
</feature>
<dbReference type="EMBL" id="JAGSXJ010000041">
    <property type="protein sequence ID" value="KAH6663946.1"/>
    <property type="molecule type" value="Genomic_DNA"/>
</dbReference>
<feature type="compositionally biased region" description="Polar residues" evidence="1">
    <location>
        <begin position="2110"/>
        <end position="2120"/>
    </location>
</feature>
<feature type="compositionally biased region" description="Acidic residues" evidence="1">
    <location>
        <begin position="947"/>
        <end position="959"/>
    </location>
</feature>
<feature type="compositionally biased region" description="Polar residues" evidence="1">
    <location>
        <begin position="2041"/>
        <end position="2051"/>
    </location>
</feature>
<protein>
    <submittedName>
        <fullName evidence="2">Uncharacterized protein</fullName>
    </submittedName>
</protein>
<feature type="non-terminal residue" evidence="2">
    <location>
        <position position="1"/>
    </location>
</feature>
<feature type="compositionally biased region" description="Low complexity" evidence="1">
    <location>
        <begin position="519"/>
        <end position="555"/>
    </location>
</feature>
<reference evidence="2" key="1">
    <citation type="journal article" date="2021" name="Nat. Commun.">
        <title>Genetic determinants of endophytism in the Arabidopsis root mycobiome.</title>
        <authorList>
            <person name="Mesny F."/>
            <person name="Miyauchi S."/>
            <person name="Thiergart T."/>
            <person name="Pickel B."/>
            <person name="Atanasova L."/>
            <person name="Karlsson M."/>
            <person name="Huettel B."/>
            <person name="Barry K.W."/>
            <person name="Haridas S."/>
            <person name="Chen C."/>
            <person name="Bauer D."/>
            <person name="Andreopoulos W."/>
            <person name="Pangilinan J."/>
            <person name="LaButti K."/>
            <person name="Riley R."/>
            <person name="Lipzen A."/>
            <person name="Clum A."/>
            <person name="Drula E."/>
            <person name="Henrissat B."/>
            <person name="Kohler A."/>
            <person name="Grigoriev I.V."/>
            <person name="Martin F.M."/>
            <person name="Hacquard S."/>
        </authorList>
    </citation>
    <scope>NUCLEOTIDE SEQUENCE</scope>
    <source>
        <strain evidence="2">MPI-SDFR-AT-0117</strain>
    </source>
</reference>
<feature type="region of interest" description="Disordered" evidence="1">
    <location>
        <begin position="58"/>
        <end position="128"/>
    </location>
</feature>
<feature type="region of interest" description="Disordered" evidence="1">
    <location>
        <begin position="2308"/>
        <end position="2374"/>
    </location>
</feature>
<feature type="region of interest" description="Disordered" evidence="1">
    <location>
        <begin position="682"/>
        <end position="745"/>
    </location>
</feature>
<feature type="compositionally biased region" description="Low complexity" evidence="1">
    <location>
        <begin position="1771"/>
        <end position="1780"/>
    </location>
</feature>
<sequence length="2403" mass="253123">MTAVTMDVADLVKQMSENLEAIHAAVAGLSTTEHEAKLDELEQKRDTLLGDLKTEYDTEKEELAAKRKAEEEAVAEARRKEDEEREARRKAEDEEVRTRNESQDAERLGKFDDETKRVEDEADDGMDAVEAEVQKLLAEGEAKLKELEEKRKDINRMLEEKMSAPLPPVVPRKRARDKAAEAAAAAAAAVAAGAGVAAGVDAAADASADAPADPPAEAAPTDAAEAATDADPTPDDAKPDEAAEAGPVEADAENKENSKSEAIDGTAAPASEEAEEGADGEAGPGEVDETAEAVQEEETMEDTKEEDVDEGSKEDELKEEETTTEAPPIEVPAEEVAEDAAVEESAVDPEAAPPADEVDDVVASRSLDEVPEPAPASTDDATPKDEPAEEIPNYYDTTSPTIPQNDTSPVPNDDFELSSATDEVANETEEPISKDEIEETAAEDAAPAVEEEVVAAASVEPEAEAEATTTIEEPAAVAEEPAADTLEVAEGEFAVAEADSPTETVSEEAQPRSLEMNEPAPTVETDTVDTAEAATADATETEAVVEPAAEITEVVHAADLTTEEVVQSEDAPEPTVAEDAEDATLPEIEEHAETSEPTIAILEVSETMDDAEKDRSLVAEPAGHEVLSAEPDTAEPTVDEAAVKDVAVSEPAVEEVIVKEVASDVPLVEKAAEHLVAEEPVVEEAAVEEPSIEEAAAAEPVVEEVASEELPAEKAVVEDAARDEAAVDQPVVEEPAVEDATGNEVASDNAVIEEAAAEQPIAEETASKDLVLEELATSTPPMEEPVAEDAAAETPFVEEPTAEEAAIIKETAAEPIAKELLAEESTLDNLEPGEPAVEVAVEEVVAAEDAAFEDPEMVQAVATKEVSLDEEELAVDTEASSIPIDVENSVITAATVEEANPADVTDTADVLVTNEMATKAVSDEAAITVEEAAEEQAIAAEAVVEAGEPETDEPVDETEPAAKTTGEENETTVEARALDLEAEGPVAAISPEAVPSEKSSAEDTPLEDLGVSEATAAAEEPSLEHPEAEDVLPSDDAIAATEPDVHVPDDVGVTIGPSDDEPLVAATASSDITEVQAAPADDLPRDLDVDASEPAAIVETSAPADDDGQASEIAKADRTVLEAPSETPVDDEVALDTNAELKSDEHAVPQDDPSLEASFASRSFVLDASDDDDNDDAAIPAEAAVAEPEVLDTPVVSEVVEPTTAEVFEEPAAPAAIEEKATDDDDELTPAIATDAQPEDALVEEPALSEPIAGEQALNSAASAASDDEDEAQAVATDPFSDAAALTDSDAPVTEAEAIDESPATALNDKASSAADDDAKTAENATVEDDAVSVLTAIEEPSVNVADADQALDAPAQPEDVNEPEAPLHSPANTTRQPAIDVPADVTALADDHSDAPAVEKGDDSEVEAPTATAAADAAGDINPNMSMLSEAAEASSLNDDDATEGDAAVPLVDRELSPADVQDSTIDVAAEGKLDRHDTPEPESNPVDGPVVAMAFETAASPASPYPGVSDDPEPIAASPSDAEDDSDDDLLDIPIKPDTVDSQLTLVNGADTPIAIKSIEEPPLSPQSDAGSDAHEDDSFLGTRDDGASAEEAGLAFEKHRDTPDASPSPGEGEDQPPIVARVQDAPSDDGHDASDTPIPAATNNDNLAIDTVAPSIEADAHTPFGDEVDSADDHLTDSEDESPFGLSVPGTQDRSLAASSFAASPEMHDDGEPGHETSFNNGDRAIVDDFAEASRPSTPSEYGEVGRSAPEGLSYMDTSAASAEEESIPSSPLIESPYDLDDFVEDVATKHPLSPLPEEEDEDSNPFFADETSTLVGGHKAMDDSPNQTFRINMDEPESPTQEDTQEDPFHLSYETRHQSDLAQHDEPFEEPSAPNAAVDKQPFDFRFDAETPSNIADAPAERDQVALSGLGLNTFDLGVSHQEQNEFAQLVSQDNNPFRSSSRGALEETTATRGNSDFGRPKTFDPWDRQKSPELVQRGFGQPSPGLNAPDLSTRSWTPAESPPVSPYRAASPDFKPWGTSSKPTSPALSQKWAPIGNNTDDQSSQSGWGGLPSARQQPALSFSPAPAFTPTTANTNLGYRRSEYSYEDDSDGVSDYGKETKQDNRSSNGSLQDQFNGYRIKEQTIRVVDNHDAESTQSAVSTPRVCQPGPKLAPQSSSRDPLPSPLRLRHSVEGLPEPTSPNRNPFARPEPPRPQTPPSQAFEEEEIDPAMFMPRDVTNVPWHARNDSAPVSLRSQSTLSSSPSSPVHSALHADKNEPVIRDSWPARPRNDSNLTDATGPDYDPFRHDTKTYQEPVIPVNQRWPASTSIPNASPVRTANDSPGTMFQKMRSIFENQGQGSPTRGRAGTDSSSPTRSRPVSGVWVPVRQSRQFATGAQVWESAFGDGRGTNGQRDDPDE</sequence>
<feature type="compositionally biased region" description="Basic and acidic residues" evidence="1">
    <location>
        <begin position="2124"/>
        <end position="2139"/>
    </location>
</feature>
<feature type="compositionally biased region" description="Polar residues" evidence="1">
    <location>
        <begin position="1692"/>
        <end position="1705"/>
    </location>
</feature>
<feature type="compositionally biased region" description="Basic and acidic residues" evidence="1">
    <location>
        <begin position="1574"/>
        <end position="1589"/>
    </location>
</feature>
<feature type="compositionally biased region" description="Basic and acidic residues" evidence="1">
    <location>
        <begin position="1390"/>
        <end position="1404"/>
    </location>
</feature>
<feature type="compositionally biased region" description="Polar residues" evidence="1">
    <location>
        <begin position="1934"/>
        <end position="1959"/>
    </location>
</feature>
<evidence type="ECO:0000313" key="2">
    <source>
        <dbReference type="EMBL" id="KAH6663946.1"/>
    </source>
</evidence>
<feature type="compositionally biased region" description="Acidic residues" evidence="1">
    <location>
        <begin position="1523"/>
        <end position="1533"/>
    </location>
</feature>
<feature type="region of interest" description="Disordered" evidence="1">
    <location>
        <begin position="2384"/>
        <end position="2403"/>
    </location>
</feature>
<dbReference type="OrthoDB" id="4849666at2759"/>
<feature type="compositionally biased region" description="Low complexity" evidence="1">
    <location>
        <begin position="1346"/>
        <end position="1359"/>
    </location>
</feature>
<feature type="compositionally biased region" description="Basic and acidic residues" evidence="1">
    <location>
        <begin position="1139"/>
        <end position="1149"/>
    </location>
</feature>
<feature type="region of interest" description="Disordered" evidence="1">
    <location>
        <begin position="156"/>
        <end position="477"/>
    </location>
</feature>
<feature type="compositionally biased region" description="Low complexity" evidence="1">
    <location>
        <begin position="181"/>
        <end position="231"/>
    </location>
</feature>
<feature type="compositionally biased region" description="Polar residues" evidence="1">
    <location>
        <begin position="2023"/>
        <end position="2033"/>
    </location>
</feature>
<feature type="region of interest" description="Disordered" evidence="1">
    <location>
        <begin position="491"/>
        <end position="595"/>
    </location>
</feature>
<feature type="compositionally biased region" description="Acidic residues" evidence="1">
    <location>
        <begin position="332"/>
        <end position="347"/>
    </location>
</feature>
<feature type="compositionally biased region" description="Acidic residues" evidence="1">
    <location>
        <begin position="682"/>
        <end position="692"/>
    </location>
</feature>